<reference evidence="2" key="2">
    <citation type="submission" date="2020-09" db="EMBL/GenBank/DDBJ databases">
        <authorList>
            <person name="Sun Q."/>
            <person name="Zhou Y."/>
        </authorList>
    </citation>
    <scope>NUCLEOTIDE SEQUENCE</scope>
    <source>
        <strain evidence="2">CGMCC 1.15320</strain>
    </source>
</reference>
<evidence type="ECO:0000259" key="1">
    <source>
        <dbReference type="Pfam" id="PF01755"/>
    </source>
</evidence>
<name>A0A916W2J0_9HYPH</name>
<keyword evidence="3" id="KW-1185">Reference proteome</keyword>
<protein>
    <recommendedName>
        <fullName evidence="1">Glycosyl transferase family 25 domain-containing protein</fullName>
    </recommendedName>
</protein>
<evidence type="ECO:0000313" key="2">
    <source>
        <dbReference type="EMBL" id="GGA60931.1"/>
    </source>
</evidence>
<dbReference type="AlphaFoldDB" id="A0A916W2J0"/>
<dbReference type="CDD" id="cd06532">
    <property type="entry name" value="Glyco_transf_25"/>
    <property type="match status" value="1"/>
</dbReference>
<proteinExistence type="predicted"/>
<dbReference type="EMBL" id="BMIF01000003">
    <property type="protein sequence ID" value="GGA60931.1"/>
    <property type="molecule type" value="Genomic_DNA"/>
</dbReference>
<gene>
    <name evidence="2" type="ORF">GCM10011385_13280</name>
</gene>
<accession>A0A916W2J0</accession>
<sequence length="291" mass="31941">MLQSGVSVPDSKAANSGCAILVINLDRSSERLAFQRAQADRLGLGFTRIVAVDGMELTDDVYRRHAFSWQRTLTRNEVACLLSHAKCWQYALENRCNVLVMEDDAVVSPEIYNFLAIASGLEGCLAINLETRGTISFLAKGVESGELPFRKVLTAVAGAAAYMITPAAAEVLLKGLPGRAGLADNYIWGDRRIVRLQADPAYCMGLDVMQSYFGLEQANRASSSIANRKRSRAEKMLSYIRHPLTGFRRIKAQLAVGIAKIVLPWVAEKRVIAPYPSILANYQALRGVYNG</sequence>
<dbReference type="Pfam" id="PF01755">
    <property type="entry name" value="Glyco_transf_25"/>
    <property type="match status" value="1"/>
</dbReference>
<dbReference type="Proteomes" id="UP000636264">
    <property type="component" value="Unassembled WGS sequence"/>
</dbReference>
<evidence type="ECO:0000313" key="3">
    <source>
        <dbReference type="Proteomes" id="UP000636264"/>
    </source>
</evidence>
<dbReference type="InterPro" id="IPR002654">
    <property type="entry name" value="Glyco_trans_25"/>
</dbReference>
<feature type="domain" description="Glycosyl transferase family 25" evidence="1">
    <location>
        <begin position="20"/>
        <end position="174"/>
    </location>
</feature>
<organism evidence="2 3">
    <name type="scientific">Nitratireductor aestuarii</name>
    <dbReference type="NCBI Taxonomy" id="1735103"/>
    <lineage>
        <taxon>Bacteria</taxon>
        <taxon>Pseudomonadati</taxon>
        <taxon>Pseudomonadota</taxon>
        <taxon>Alphaproteobacteria</taxon>
        <taxon>Hyphomicrobiales</taxon>
        <taxon>Phyllobacteriaceae</taxon>
        <taxon>Nitratireductor</taxon>
    </lineage>
</organism>
<comment type="caution">
    <text evidence="2">The sequence shown here is derived from an EMBL/GenBank/DDBJ whole genome shotgun (WGS) entry which is preliminary data.</text>
</comment>
<reference evidence="2" key="1">
    <citation type="journal article" date="2014" name="Int. J. Syst. Evol. Microbiol.">
        <title>Complete genome sequence of Corynebacterium casei LMG S-19264T (=DSM 44701T), isolated from a smear-ripened cheese.</title>
        <authorList>
            <consortium name="US DOE Joint Genome Institute (JGI-PGF)"/>
            <person name="Walter F."/>
            <person name="Albersmeier A."/>
            <person name="Kalinowski J."/>
            <person name="Ruckert C."/>
        </authorList>
    </citation>
    <scope>NUCLEOTIDE SEQUENCE</scope>
    <source>
        <strain evidence="2">CGMCC 1.15320</strain>
    </source>
</reference>
<dbReference type="RefSeq" id="WP_188720182.1">
    <property type="nucleotide sequence ID" value="NZ_BMIF01000003.1"/>
</dbReference>